<evidence type="ECO:0000256" key="5">
    <source>
        <dbReference type="SAM" id="MobiDB-lite"/>
    </source>
</evidence>
<dbReference type="CDD" id="cd00833">
    <property type="entry name" value="PKS"/>
    <property type="match status" value="1"/>
</dbReference>
<evidence type="ECO:0000313" key="8">
    <source>
        <dbReference type="Proteomes" id="UP000011205"/>
    </source>
</evidence>
<dbReference type="SMART" id="SM00822">
    <property type="entry name" value="PKS_KR"/>
    <property type="match status" value="1"/>
</dbReference>
<feature type="compositionally biased region" description="Polar residues" evidence="5">
    <location>
        <begin position="1018"/>
        <end position="1035"/>
    </location>
</feature>
<sequence length="1617" mass="169025">MQSGRRLPAGEPIAIVGLSAIMPGTEDVAAFWRALVEGRDMMSDIPPDRWLVDDHYNPDPQAPDRTYAKRGAFIPKVAFDSMALGIPPVALPATDSAQLLTLVAADRLLRGTGLLDGVDPDRVGVFIGCAALQLQGSVGARTGRPVWRRALLESGVAEAAAEAACDRIADYLVPWQLETLPGMLGNVVAGRIAKRFGLHGANFTVDAACASSLAALSVAVDDLRLGRSDLVVTGGVDTLTDPTTFVCFSKTPALSPTGDCRPFDADADGTMLGEGVALFALKRLGDAEAAGDRVHAVIRGIGAATDGSEVSVFAPSQAGQERALRRAYAAAGYGPRTVGLVEAHGTGTPAGDAVELAALRTVFTEDENDAGVRCALGSVKSQIGHTKVAAGAAGLLKAALALSHQVLPPTIKVERPHPELSLADCPFYLNTTARPWFHRAEHPRRASVSSFGFGGANYHVALEEYQPTGGSGARRARRLSTRSEHLMAVSAATPGHLVARSRELAAAVAKIGLSAVARQAAEDFRATDEARLCLVATSADDLAQQLARATERIEAAPAEPFADRAGLHYGLGRPSVGRLAFLFPGQGTQYLGMGTALALHFPEAHAVWQRHGADGLADAVFPEPGLTAAERNAQQERLNHTRMAQPAIAGYSAALLAVLDTVGVRPDCVAGHSFGELIALFAARALDEDTLMRVARGRGAFVDEATKAPGAMLALCAAEPQAQELLDRCATGRAWVAVHNAPQQVVVAGHADAIATVAAEAERAGIAGALLPSDVAFHTPLLESVAEPLREFLAKYTVRSPLVDVYGNTNADRYPVEPDLVCRRLSAQVAAPVRFREMIEAMYADGVRTFVEAGPGQTLSGIVRKILGGRPYRAIALDRSAQQAIGQLYRGLAELAAAGLPVDLAALNDGQALALAGATPKPGATVLIDAAPYGRRYPVNSRFPVPPPSAARPAAVRAEVPAARVPAPAAEPAPPGPLPPVHGDLARALAEAQRETARAHAAYLDTAQRTLESLTALATASSGEESSGLRVSTFQGAAPHDRPPGPSVGEALLAPRTEPPVEAADVPLTVPDSRHALEALVLATVSDKTGYPVELLAPHMELEADLGLDSITRAHILAALRPSFPQLEALGTQHFGSLAALRTIGEVVEHIWSLIQGAAPAGPPRTAPVEVRRHTREVVPTAPVGTPMPGLGAGPLLITPDGAEVAEELADHLRRAGIATVVGTEVPDGATGVVFLGGLAEITHPSRALAVQREAFRIARSAAARLADSSGVFVTVQDTGGYARPDPLRAWLGGLAALPRTVRCEWPKVSVKAVDCRRDGRSAAELASALAGELLNGGPDIDVVLGPDGGRSALRLVETPVAPTGDLSRLLGEAPLIVATGAAHGIGRTCVLALAHHHRARFLLLGRTPAEDPRIAECLAAIQQAGSQADYASLDVRDEPAMVRALDQARTRWGPVTGLLHLAGLLADGPIERKTDEQFADVLDTKAVALQHLLTATRADPLRLLCAFSSVVSATGNHGQCDYAMANETLNHVLAAEQACRPDAVVRSLLWGPWQGGMVTPELRDLFDLVGVESLPLDTGARAFTDELRRTAPDPRVVLAAGRAALRLQEVTGGAPA</sequence>
<keyword evidence="2" id="KW-0597">Phosphoprotein</keyword>
<evidence type="ECO:0000256" key="4">
    <source>
        <dbReference type="ARBA" id="ARBA00023194"/>
    </source>
</evidence>
<dbReference type="SUPFAM" id="SSF52151">
    <property type="entry name" value="FabD/lysophospholipase-like"/>
    <property type="match status" value="1"/>
</dbReference>
<name>L8PKC9_STRVR</name>
<dbReference type="InterPro" id="IPR032821">
    <property type="entry name" value="PKS_assoc"/>
</dbReference>
<feature type="domain" description="Ketosynthase family 3 (KS3)" evidence="6">
    <location>
        <begin position="10"/>
        <end position="464"/>
    </location>
</feature>
<dbReference type="InterPro" id="IPR009081">
    <property type="entry name" value="PP-bd_ACP"/>
</dbReference>
<dbReference type="Pfam" id="PF00109">
    <property type="entry name" value="ketoacyl-synt"/>
    <property type="match status" value="1"/>
</dbReference>
<dbReference type="InterPro" id="IPR001227">
    <property type="entry name" value="Ac_transferase_dom_sf"/>
</dbReference>
<dbReference type="SMART" id="SM00827">
    <property type="entry name" value="PKS_AT"/>
    <property type="match status" value="1"/>
</dbReference>
<dbReference type="InterPro" id="IPR014031">
    <property type="entry name" value="Ketoacyl_synth_C"/>
</dbReference>
<dbReference type="InterPro" id="IPR036736">
    <property type="entry name" value="ACP-like_sf"/>
</dbReference>
<dbReference type="InterPro" id="IPR052568">
    <property type="entry name" value="PKS-FAS_Synthase"/>
</dbReference>
<dbReference type="GO" id="GO:0016747">
    <property type="term" value="F:acyltransferase activity, transferring groups other than amino-acyl groups"/>
    <property type="evidence" value="ECO:0007669"/>
    <property type="project" value="UniProtKB-ARBA"/>
</dbReference>
<evidence type="ECO:0000256" key="2">
    <source>
        <dbReference type="ARBA" id="ARBA00022553"/>
    </source>
</evidence>
<dbReference type="InterPro" id="IPR016039">
    <property type="entry name" value="Thiolase-like"/>
</dbReference>
<keyword evidence="4" id="KW-0045">Antibiotic biosynthesis</keyword>
<dbReference type="PANTHER" id="PTHR43074">
    <property type="entry name" value="OMEGA-3 POLYUNSATURATED FATTY ACID SYNTHASE PFAB-RELATED"/>
    <property type="match status" value="1"/>
</dbReference>
<dbReference type="GO" id="GO:0017000">
    <property type="term" value="P:antibiotic biosynthetic process"/>
    <property type="evidence" value="ECO:0007669"/>
    <property type="project" value="UniProtKB-KW"/>
</dbReference>
<dbReference type="Gene3D" id="1.10.1200.10">
    <property type="entry name" value="ACP-like"/>
    <property type="match status" value="1"/>
</dbReference>
<dbReference type="SUPFAM" id="SSF53901">
    <property type="entry name" value="Thiolase-like"/>
    <property type="match status" value="1"/>
</dbReference>
<evidence type="ECO:0000256" key="1">
    <source>
        <dbReference type="ARBA" id="ARBA00022450"/>
    </source>
</evidence>
<dbReference type="Pfam" id="PF08659">
    <property type="entry name" value="KR"/>
    <property type="match status" value="1"/>
</dbReference>
<keyword evidence="1" id="KW-0596">Phosphopantetheine</keyword>
<dbReference type="Pfam" id="PF00698">
    <property type="entry name" value="Acyl_transf_1"/>
    <property type="match status" value="1"/>
</dbReference>
<dbReference type="InterPro" id="IPR014043">
    <property type="entry name" value="Acyl_transferase_dom"/>
</dbReference>
<dbReference type="PATRIC" id="fig|1160705.3.peg.3148"/>
<dbReference type="InterPro" id="IPR057326">
    <property type="entry name" value="KR_dom"/>
</dbReference>
<dbReference type="InterPro" id="IPR036291">
    <property type="entry name" value="NAD(P)-bd_dom_sf"/>
</dbReference>
<dbReference type="SMART" id="SM00825">
    <property type="entry name" value="PKS_KS"/>
    <property type="match status" value="1"/>
</dbReference>
<organism evidence="7 8">
    <name type="scientific">Streptomyces viridochromogenes Tue57</name>
    <dbReference type="NCBI Taxonomy" id="1160705"/>
    <lineage>
        <taxon>Bacteria</taxon>
        <taxon>Bacillati</taxon>
        <taxon>Actinomycetota</taxon>
        <taxon>Actinomycetes</taxon>
        <taxon>Kitasatosporales</taxon>
        <taxon>Streptomycetaceae</taxon>
        <taxon>Streptomyces</taxon>
    </lineage>
</organism>
<dbReference type="InterPro" id="IPR013968">
    <property type="entry name" value="PKS_KR"/>
</dbReference>
<evidence type="ECO:0000259" key="6">
    <source>
        <dbReference type="PROSITE" id="PS52004"/>
    </source>
</evidence>
<dbReference type="InterPro" id="IPR016036">
    <property type="entry name" value="Malonyl_transacylase_ACP-bd"/>
</dbReference>
<dbReference type="Gene3D" id="3.40.50.720">
    <property type="entry name" value="NAD(P)-binding Rossmann-like Domain"/>
    <property type="match status" value="1"/>
</dbReference>
<dbReference type="InterPro" id="IPR014030">
    <property type="entry name" value="Ketoacyl_synth_N"/>
</dbReference>
<dbReference type="Pfam" id="PF00550">
    <property type="entry name" value="PP-binding"/>
    <property type="match status" value="1"/>
</dbReference>
<keyword evidence="3" id="KW-0808">Transferase</keyword>
<dbReference type="PANTHER" id="PTHR43074:SF1">
    <property type="entry name" value="BETA-KETOACYL SYNTHASE FAMILY PROTEIN-RELATED"/>
    <property type="match status" value="1"/>
</dbReference>
<evidence type="ECO:0000256" key="3">
    <source>
        <dbReference type="ARBA" id="ARBA00022679"/>
    </source>
</evidence>
<dbReference type="SUPFAM" id="SSF55048">
    <property type="entry name" value="Probable ACP-binding domain of malonyl-CoA ACP transacylase"/>
    <property type="match status" value="1"/>
</dbReference>
<dbReference type="SUPFAM" id="SSF47336">
    <property type="entry name" value="ACP-like"/>
    <property type="match status" value="1"/>
</dbReference>
<gene>
    <name evidence="7" type="ORF">STVIR_3172</name>
</gene>
<dbReference type="EMBL" id="AMLP01000102">
    <property type="protein sequence ID" value="ELS55827.1"/>
    <property type="molecule type" value="Genomic_DNA"/>
</dbReference>
<dbReference type="Gene3D" id="3.30.70.250">
    <property type="entry name" value="Malonyl-CoA ACP transacylase, ACP-binding"/>
    <property type="match status" value="1"/>
</dbReference>
<comment type="caution">
    <text evidence="7">The sequence shown here is derived from an EMBL/GenBank/DDBJ whole genome shotgun (WGS) entry which is preliminary data.</text>
</comment>
<dbReference type="PROSITE" id="PS52004">
    <property type="entry name" value="KS3_2"/>
    <property type="match status" value="1"/>
</dbReference>
<reference evidence="7 8" key="1">
    <citation type="journal article" date="2013" name="Genome Announc.">
        <title>Draft Genome Sequence of Streptomyces viridochromogenes Strain Tu57, Producer of Avilamycin.</title>
        <authorList>
            <person name="Gruning B.A."/>
            <person name="Erxleben A."/>
            <person name="Hahnlein A."/>
            <person name="Gunther S."/>
        </authorList>
    </citation>
    <scope>NUCLEOTIDE SEQUENCE [LARGE SCALE GENOMIC DNA]</scope>
    <source>
        <strain evidence="7 8">Tue57</strain>
    </source>
</reference>
<dbReference type="InterPro" id="IPR020841">
    <property type="entry name" value="PKS_Beta-ketoAc_synthase_dom"/>
</dbReference>
<dbReference type="RefSeq" id="WP_003998510.1">
    <property type="nucleotide sequence ID" value="NZ_AMLP01000102.1"/>
</dbReference>
<dbReference type="InterPro" id="IPR016035">
    <property type="entry name" value="Acyl_Trfase/lysoPLipase"/>
</dbReference>
<dbReference type="Pfam" id="PF16197">
    <property type="entry name" value="KAsynt_C_assoc"/>
    <property type="match status" value="1"/>
</dbReference>
<feature type="region of interest" description="Disordered" evidence="5">
    <location>
        <begin position="1018"/>
        <end position="1052"/>
    </location>
</feature>
<protein>
    <submittedName>
        <fullName evidence="7">Putative multi-domain beta keto-acyl synthase</fullName>
    </submittedName>
</protein>
<dbReference type="Gene3D" id="3.40.47.10">
    <property type="match status" value="1"/>
</dbReference>
<dbReference type="Proteomes" id="UP000011205">
    <property type="component" value="Unassembled WGS sequence"/>
</dbReference>
<dbReference type="SUPFAM" id="SSF51735">
    <property type="entry name" value="NAD(P)-binding Rossmann-fold domains"/>
    <property type="match status" value="1"/>
</dbReference>
<evidence type="ECO:0000313" key="7">
    <source>
        <dbReference type="EMBL" id="ELS55827.1"/>
    </source>
</evidence>
<accession>L8PKC9</accession>
<dbReference type="Gene3D" id="3.40.366.10">
    <property type="entry name" value="Malonyl-Coenzyme A Acyl Carrier Protein, domain 2"/>
    <property type="match status" value="1"/>
</dbReference>
<proteinExistence type="predicted"/>
<dbReference type="Pfam" id="PF02801">
    <property type="entry name" value="Ketoacyl-synt_C"/>
    <property type="match status" value="1"/>
</dbReference>